<dbReference type="CDD" id="cd03794">
    <property type="entry name" value="GT4_WbuB-like"/>
    <property type="match status" value="1"/>
</dbReference>
<dbReference type="InterPro" id="IPR028098">
    <property type="entry name" value="Glyco_trans_4-like_N"/>
</dbReference>
<sequence length="414" mass="46353">MTILHVLDQSLPVHSGYTFRSRNIFLAQRRMGWNPVAVTSSRHEADSNPGGPSEQIDGITHYRTGGIPRSAIPGLYELKLIRRLAHRIIEVARIERPALIHAHSPVLTALAAARAARALRLPWVYEIRAFWEDAAVDHGTYAENSLKYRMVRWLESWICRRARAVAVLCEGIRAELVSRGIPSGKLTVVPNAVNLEELRPVPRDAALQEEWGLTGRRVVGFIGSFYRYEGLDLLLDAFWRVGARAEDIVLLLVGGGETESPLREQARRLGIEDRVIFLGRVPLDVIPRVYAAADVLAYPRYSMRLTELVTPLKPLEAMAMERPLVASDVGGHRELIQDGRTGILFPAGDAAALARALGRVLEDDRLRATLVREGAAWVARERSWNRTVERYRQVYGSVCERFGNHGLRGDLKSC</sequence>
<dbReference type="PANTHER" id="PTHR45947">
    <property type="entry name" value="SULFOQUINOVOSYL TRANSFERASE SQD2"/>
    <property type="match status" value="1"/>
</dbReference>
<dbReference type="Pfam" id="PF13579">
    <property type="entry name" value="Glyco_trans_4_4"/>
    <property type="match status" value="1"/>
</dbReference>
<reference evidence="2 3" key="1">
    <citation type="journal article" date="2019" name="Nat. Microbiol.">
        <title>Mediterranean grassland soil C-N compound turnover is dependent on rainfall and depth, and is mediated by genomically divergent microorganisms.</title>
        <authorList>
            <person name="Diamond S."/>
            <person name="Andeer P.F."/>
            <person name="Li Z."/>
            <person name="Crits-Christoph A."/>
            <person name="Burstein D."/>
            <person name="Anantharaman K."/>
            <person name="Lane K.R."/>
            <person name="Thomas B.C."/>
            <person name="Pan C."/>
            <person name="Northen T.R."/>
            <person name="Banfield J.F."/>
        </authorList>
    </citation>
    <scope>NUCLEOTIDE SEQUENCE [LARGE SCALE GENOMIC DNA]</scope>
    <source>
        <strain evidence="2">WS_6</strain>
    </source>
</reference>
<evidence type="ECO:0000313" key="3">
    <source>
        <dbReference type="Proteomes" id="UP000316852"/>
    </source>
</evidence>
<gene>
    <name evidence="2" type="ORF">E6K76_00125</name>
</gene>
<dbReference type="PANTHER" id="PTHR45947:SF3">
    <property type="entry name" value="SULFOQUINOVOSYL TRANSFERASE SQD2"/>
    <property type="match status" value="1"/>
</dbReference>
<evidence type="ECO:0000313" key="2">
    <source>
        <dbReference type="EMBL" id="TMQ61035.1"/>
    </source>
</evidence>
<comment type="caution">
    <text evidence="2">The sequence shown here is derived from an EMBL/GenBank/DDBJ whole genome shotgun (WGS) entry which is preliminary data.</text>
</comment>
<organism evidence="2 3">
    <name type="scientific">Eiseniibacteriota bacterium</name>
    <dbReference type="NCBI Taxonomy" id="2212470"/>
    <lineage>
        <taxon>Bacteria</taxon>
        <taxon>Candidatus Eiseniibacteriota</taxon>
    </lineage>
</organism>
<dbReference type="Pfam" id="PF13692">
    <property type="entry name" value="Glyco_trans_1_4"/>
    <property type="match status" value="1"/>
</dbReference>
<feature type="domain" description="Glycosyltransferase subfamily 4-like N-terminal" evidence="1">
    <location>
        <begin position="16"/>
        <end position="191"/>
    </location>
</feature>
<dbReference type="EMBL" id="VBOW01000001">
    <property type="protein sequence ID" value="TMQ61035.1"/>
    <property type="molecule type" value="Genomic_DNA"/>
</dbReference>
<evidence type="ECO:0000259" key="1">
    <source>
        <dbReference type="Pfam" id="PF13579"/>
    </source>
</evidence>
<keyword evidence="2" id="KW-0808">Transferase</keyword>
<protein>
    <submittedName>
        <fullName evidence="2">Glycosyltransferase, exosortase A system-associated</fullName>
    </submittedName>
</protein>
<accession>A0A538TBK3</accession>
<dbReference type="GO" id="GO:0016758">
    <property type="term" value="F:hexosyltransferase activity"/>
    <property type="evidence" value="ECO:0007669"/>
    <property type="project" value="TreeGrafter"/>
</dbReference>
<dbReference type="InterPro" id="IPR050194">
    <property type="entry name" value="Glycosyltransferase_grp1"/>
</dbReference>
<dbReference type="Proteomes" id="UP000316852">
    <property type="component" value="Unassembled WGS sequence"/>
</dbReference>
<dbReference type="Gene3D" id="3.40.50.2000">
    <property type="entry name" value="Glycogen Phosphorylase B"/>
    <property type="match status" value="2"/>
</dbReference>
<dbReference type="AlphaFoldDB" id="A0A538TBK3"/>
<dbReference type="SUPFAM" id="SSF53756">
    <property type="entry name" value="UDP-Glycosyltransferase/glycogen phosphorylase"/>
    <property type="match status" value="1"/>
</dbReference>
<dbReference type="InterPro" id="IPR024004">
    <property type="entry name" value="PEP-CTERM/XrtA_GlycosylTrfase"/>
</dbReference>
<dbReference type="NCBIfam" id="TIGR04063">
    <property type="entry name" value="stp3"/>
    <property type="match status" value="1"/>
</dbReference>
<name>A0A538TBK3_UNCEI</name>
<proteinExistence type="predicted"/>